<evidence type="ECO:0000256" key="7">
    <source>
        <dbReference type="PROSITE-ProRule" id="PRU00076"/>
    </source>
</evidence>
<keyword evidence="6 7" id="KW-1015">Disulfide bond</keyword>
<dbReference type="SUPFAM" id="SSF49854">
    <property type="entry name" value="Spermadhesin, CUB domain"/>
    <property type="match status" value="1"/>
</dbReference>
<dbReference type="SUPFAM" id="SSF57196">
    <property type="entry name" value="EGF/Laminin"/>
    <property type="match status" value="1"/>
</dbReference>
<dbReference type="PANTHER" id="PTHR23282:SF101">
    <property type="entry name" value="MAM DOMAIN-CONTAINING PROTEIN"/>
    <property type="match status" value="1"/>
</dbReference>
<dbReference type="InterPro" id="IPR051560">
    <property type="entry name" value="MAM_domain-containing"/>
</dbReference>
<keyword evidence="3 8" id="KW-0378">Hydrolase</keyword>
<feature type="transmembrane region" description="Helical" evidence="11">
    <location>
        <begin position="7"/>
        <end position="24"/>
    </location>
</feature>
<dbReference type="CDD" id="cd00041">
    <property type="entry name" value="CUB"/>
    <property type="match status" value="1"/>
</dbReference>
<evidence type="ECO:0000259" key="15">
    <source>
        <dbReference type="PROSITE" id="PS51864"/>
    </source>
</evidence>
<keyword evidence="5 8" id="KW-0482">Metalloprotease</keyword>
<dbReference type="SMART" id="SM00235">
    <property type="entry name" value="ZnMc"/>
    <property type="match status" value="1"/>
</dbReference>
<dbReference type="InterPro" id="IPR024079">
    <property type="entry name" value="MetalloPept_cat_dom_sf"/>
</dbReference>
<evidence type="ECO:0000256" key="1">
    <source>
        <dbReference type="ARBA" id="ARBA00022670"/>
    </source>
</evidence>
<keyword evidence="11" id="KW-0812">Transmembrane</keyword>
<evidence type="ECO:0000256" key="3">
    <source>
        <dbReference type="ARBA" id="ARBA00022801"/>
    </source>
</evidence>
<feature type="binding site" evidence="8">
    <location>
        <position position="261"/>
    </location>
    <ligand>
        <name>Zn(2+)</name>
        <dbReference type="ChEBI" id="CHEBI:29105"/>
        <note>catalytic</note>
    </ligand>
</feature>
<dbReference type="InterPro" id="IPR000998">
    <property type="entry name" value="MAM_dom"/>
</dbReference>
<dbReference type="Gene3D" id="3.40.390.10">
    <property type="entry name" value="Collagenase (Catalytic Domain)"/>
    <property type="match status" value="1"/>
</dbReference>
<feature type="domain" description="MAM" evidence="14">
    <location>
        <begin position="974"/>
        <end position="1127"/>
    </location>
</feature>
<sequence>MGARRQVVFYGVLFLSLFVFIHGFSKEVVTPVGNGRVKKTLYVDEETPTLSLNGLRQIEGTGGRRERRESVKKGRDIFHEPRSGDLLDIKDINPDSDLAILREGNFIKINGTEYESKVDVAKSKNHAGEALDSHRYTHLQKVVRGMESEYANETDRRRHKRNFLVDQNYMWPGGIVPYVIDQALGTSFESPILSAMNQVMALTCIKFTPLGSSLANTVGHSNYLYIFSDVGCWSYVGMVGWGQQRISLQNPTCVTNPIIVHELMHAIGMEHEQSRTDRDNYVIMQWANIQYGTGNRNMMKINTRDNNPYDLESVLQYRLNAFAINPLLPSMTVVDSRLSFLADTATGLMFYDTKDVCATYQCTQNCPNATTTCQNGGFMNTGATVSCYCYCPSDLYGSTCEQVTTSPECGGIIEIGAGEERTITSPGWPNIYTLGKRCVWVIKGPAANHIKMTIDSMAMNYNSLQCYHWLEVRYNLAGQTGPKLCGIRASESYVTTTEELKNQLILKADTLTTDRAALAGFTLRVQSVELGCVNTGCVFGTCRTSDGVCICTSPYSGTRCDTVADNSNLTATFETSAGLAFMQNEGNAYDWSMITGPTPTDSTGPSGAAEGTTYMYLESSAPHAQGDIATLTSAAVTFTQTLSRCLRFSYSMYGANMGSLNVYYQSGTGSRTQVWSRSGDQGNQWNTADVDIPSVSNVRISFDGVRGSGHLSDIGLDDIQLYTVSCIILRITTTTTTTTVQTTTTAPTTTTTTATPTTTLPSIVTCDFEPGDTSCFLENLSRPASQIASILDTQFDWTQGQTGSTPSSETGPSGASSGQGYAFIEASYPRVEGDQAVLRTSNTFLGTIPHCLTFDYHMFGSTYGMGELIVYSSNNNSDVTTLFKREGDQGDQWIPATVEVPTAGGLVIYFEATRGSSYRSDIAMDNVKIEQGSCGCQTNPCLNGGACVENVSGVTCQCASGYGGTFCDVITGPLFCSFNTGTLCSFLSQALDDGDDWLFGTYTPTPGTGPQYTIDGIFAYTEASFRYWYTTYKLTTSGTKLQESPWCLTFNYNMYGGGIGWLQILTKSSGVPMLVWSRYGNQGINWFSAGVTLASSPDLVIEIIATRGYAYTGDIAIDNVRLTSGVC</sequence>
<dbReference type="PROSITE" id="PS00022">
    <property type="entry name" value="EGF_1"/>
    <property type="match status" value="2"/>
</dbReference>
<dbReference type="InterPro" id="IPR001506">
    <property type="entry name" value="Peptidase_M12A"/>
</dbReference>
<dbReference type="InterPro" id="IPR000859">
    <property type="entry name" value="CUB_dom"/>
</dbReference>
<dbReference type="SUPFAM" id="SSF55486">
    <property type="entry name" value="Metalloproteases ('zincins'), catalytic domain"/>
    <property type="match status" value="1"/>
</dbReference>
<evidence type="ECO:0000313" key="16">
    <source>
        <dbReference type="EnsemblMetazoa" id="G19872.1:cds"/>
    </source>
</evidence>
<dbReference type="SMART" id="SM00181">
    <property type="entry name" value="EGF"/>
    <property type="match status" value="3"/>
</dbReference>
<accession>A0A8W8JKV3</accession>
<keyword evidence="11" id="KW-0472">Membrane</keyword>
<dbReference type="SMART" id="SM00137">
    <property type="entry name" value="MAM"/>
    <property type="match status" value="3"/>
</dbReference>
<dbReference type="PROSITE" id="PS50060">
    <property type="entry name" value="MAM_2"/>
    <property type="match status" value="3"/>
</dbReference>
<dbReference type="GO" id="GO:0006508">
    <property type="term" value="P:proteolysis"/>
    <property type="evidence" value="ECO:0007669"/>
    <property type="project" value="UniProtKB-KW"/>
</dbReference>
<evidence type="ECO:0000256" key="4">
    <source>
        <dbReference type="ARBA" id="ARBA00022833"/>
    </source>
</evidence>
<dbReference type="GO" id="GO:0004222">
    <property type="term" value="F:metalloendopeptidase activity"/>
    <property type="evidence" value="ECO:0007669"/>
    <property type="project" value="UniProtKB-UniRule"/>
</dbReference>
<keyword evidence="2 8" id="KW-0479">Metal-binding</keyword>
<keyword evidence="11" id="KW-1133">Transmembrane helix</keyword>
<dbReference type="Proteomes" id="UP000005408">
    <property type="component" value="Unassembled WGS sequence"/>
</dbReference>
<dbReference type="GO" id="GO:0016020">
    <property type="term" value="C:membrane"/>
    <property type="evidence" value="ECO:0007669"/>
    <property type="project" value="InterPro"/>
</dbReference>
<feature type="disulfide bond" evidence="7">
    <location>
        <begin position="958"/>
        <end position="967"/>
    </location>
</feature>
<evidence type="ECO:0000259" key="13">
    <source>
        <dbReference type="PROSITE" id="PS50026"/>
    </source>
</evidence>
<dbReference type="PROSITE" id="PS51864">
    <property type="entry name" value="ASTACIN"/>
    <property type="match status" value="1"/>
</dbReference>
<dbReference type="AlphaFoldDB" id="A0A8W8JKV3"/>
<evidence type="ECO:0000256" key="9">
    <source>
        <dbReference type="RuleBase" id="RU361183"/>
    </source>
</evidence>
<name>A0A8W8JKV3_MAGGI</name>
<dbReference type="Gene3D" id="2.60.120.290">
    <property type="entry name" value="Spermadhesin, CUB domain"/>
    <property type="match status" value="1"/>
</dbReference>
<dbReference type="Pfam" id="PF00431">
    <property type="entry name" value="CUB"/>
    <property type="match status" value="1"/>
</dbReference>
<evidence type="ECO:0000313" key="17">
    <source>
        <dbReference type="Proteomes" id="UP000005408"/>
    </source>
</evidence>
<feature type="region of interest" description="Disordered" evidence="10">
    <location>
        <begin position="798"/>
        <end position="818"/>
    </location>
</feature>
<dbReference type="PRINTS" id="PR00480">
    <property type="entry name" value="ASTACIN"/>
</dbReference>
<dbReference type="Pfam" id="PF01400">
    <property type="entry name" value="Astacin"/>
    <property type="match status" value="1"/>
</dbReference>
<dbReference type="InterPro" id="IPR000742">
    <property type="entry name" value="EGF"/>
</dbReference>
<evidence type="ECO:0000256" key="6">
    <source>
        <dbReference type="ARBA" id="ARBA00023157"/>
    </source>
</evidence>
<feature type="domain" description="Peptidase M12A" evidence="15">
    <location>
        <begin position="162"/>
        <end position="363"/>
    </location>
</feature>
<dbReference type="CDD" id="cd00054">
    <property type="entry name" value="EGF_CA"/>
    <property type="match status" value="1"/>
</dbReference>
<protein>
    <recommendedName>
        <fullName evidence="9">Metalloendopeptidase</fullName>
        <ecNumber evidence="9">3.4.24.-</ecNumber>
    </recommendedName>
</protein>
<evidence type="ECO:0000256" key="5">
    <source>
        <dbReference type="ARBA" id="ARBA00023049"/>
    </source>
</evidence>
<dbReference type="PROSITE" id="PS50026">
    <property type="entry name" value="EGF_3"/>
    <property type="match status" value="1"/>
</dbReference>
<feature type="binding site" evidence="8">
    <location>
        <position position="271"/>
    </location>
    <ligand>
        <name>Zn(2+)</name>
        <dbReference type="ChEBI" id="CHEBI:29105"/>
        <note>catalytic</note>
    </ligand>
</feature>
<evidence type="ECO:0000259" key="12">
    <source>
        <dbReference type="PROSITE" id="PS01180"/>
    </source>
</evidence>
<comment type="caution">
    <text evidence="7">Lacks conserved residue(s) required for the propagation of feature annotation.</text>
</comment>
<feature type="domain" description="CUB" evidence="12">
    <location>
        <begin position="409"/>
        <end position="528"/>
    </location>
</feature>
<proteinExistence type="predicted"/>
<feature type="domain" description="EGF-like" evidence="13">
    <location>
        <begin position="935"/>
        <end position="968"/>
    </location>
</feature>
<dbReference type="PROSITE" id="PS01180">
    <property type="entry name" value="CUB"/>
    <property type="match status" value="1"/>
</dbReference>
<evidence type="ECO:0000259" key="14">
    <source>
        <dbReference type="PROSITE" id="PS50060"/>
    </source>
</evidence>
<keyword evidence="4 8" id="KW-0862">Zinc</keyword>
<dbReference type="CDD" id="cd06263">
    <property type="entry name" value="MAM"/>
    <property type="match status" value="3"/>
</dbReference>
<dbReference type="GO" id="GO:0008270">
    <property type="term" value="F:zinc ion binding"/>
    <property type="evidence" value="ECO:0007669"/>
    <property type="project" value="UniProtKB-UniRule"/>
</dbReference>
<organism evidence="16 17">
    <name type="scientific">Magallana gigas</name>
    <name type="common">Pacific oyster</name>
    <name type="synonym">Crassostrea gigas</name>
    <dbReference type="NCBI Taxonomy" id="29159"/>
    <lineage>
        <taxon>Eukaryota</taxon>
        <taxon>Metazoa</taxon>
        <taxon>Spiralia</taxon>
        <taxon>Lophotrochozoa</taxon>
        <taxon>Mollusca</taxon>
        <taxon>Bivalvia</taxon>
        <taxon>Autobranchia</taxon>
        <taxon>Pteriomorphia</taxon>
        <taxon>Ostreida</taxon>
        <taxon>Ostreoidea</taxon>
        <taxon>Ostreidae</taxon>
        <taxon>Magallana</taxon>
    </lineage>
</organism>
<evidence type="ECO:0000256" key="8">
    <source>
        <dbReference type="PROSITE-ProRule" id="PRU01211"/>
    </source>
</evidence>
<reference evidence="16" key="1">
    <citation type="submission" date="2022-08" db="UniProtKB">
        <authorList>
            <consortium name="EnsemblMetazoa"/>
        </authorList>
    </citation>
    <scope>IDENTIFICATION</scope>
    <source>
        <strain evidence="16">05x7-T-G4-1.051#20</strain>
    </source>
</reference>
<dbReference type="SUPFAM" id="SSF49899">
    <property type="entry name" value="Concanavalin A-like lectins/glucanases"/>
    <property type="match status" value="3"/>
</dbReference>
<evidence type="ECO:0000256" key="10">
    <source>
        <dbReference type="SAM" id="MobiDB-lite"/>
    </source>
</evidence>
<dbReference type="Gene3D" id="2.10.25.10">
    <property type="entry name" value="Laminin"/>
    <property type="match status" value="1"/>
</dbReference>
<dbReference type="Pfam" id="PF00629">
    <property type="entry name" value="MAM"/>
    <property type="match status" value="3"/>
</dbReference>
<keyword evidence="7" id="KW-0245">EGF-like domain</keyword>
<dbReference type="Pfam" id="PF00008">
    <property type="entry name" value="EGF"/>
    <property type="match status" value="1"/>
</dbReference>
<feature type="binding site" evidence="8">
    <location>
        <position position="265"/>
    </location>
    <ligand>
        <name>Zn(2+)</name>
        <dbReference type="ChEBI" id="CHEBI:29105"/>
        <note>catalytic</note>
    </ligand>
</feature>
<dbReference type="SMART" id="SM00042">
    <property type="entry name" value="CUB"/>
    <property type="match status" value="1"/>
</dbReference>
<dbReference type="InterPro" id="IPR013320">
    <property type="entry name" value="ConA-like_dom_sf"/>
</dbReference>
<keyword evidence="17" id="KW-1185">Reference proteome</keyword>
<dbReference type="EnsemblMetazoa" id="G19872.1">
    <property type="protein sequence ID" value="G19872.1:cds"/>
    <property type="gene ID" value="G19872"/>
</dbReference>
<dbReference type="EC" id="3.4.24.-" evidence="9"/>
<comment type="cofactor">
    <cofactor evidence="8 9">
        <name>Zn(2+)</name>
        <dbReference type="ChEBI" id="CHEBI:29105"/>
    </cofactor>
    <text evidence="8 9">Binds 1 zinc ion per subunit.</text>
</comment>
<feature type="domain" description="MAM" evidence="14">
    <location>
        <begin position="569"/>
        <end position="728"/>
    </location>
</feature>
<keyword evidence="1 8" id="KW-0645">Protease</keyword>
<feature type="active site" evidence="8">
    <location>
        <position position="262"/>
    </location>
</feature>
<dbReference type="InterPro" id="IPR006026">
    <property type="entry name" value="Peptidase_Metallo"/>
</dbReference>
<evidence type="ECO:0000256" key="11">
    <source>
        <dbReference type="SAM" id="Phobius"/>
    </source>
</evidence>
<feature type="domain" description="MAM" evidence="14">
    <location>
        <begin position="764"/>
        <end position="938"/>
    </location>
</feature>
<dbReference type="InterPro" id="IPR035914">
    <property type="entry name" value="Sperma_CUB_dom_sf"/>
</dbReference>
<evidence type="ECO:0000256" key="2">
    <source>
        <dbReference type="ARBA" id="ARBA00022723"/>
    </source>
</evidence>
<dbReference type="Gene3D" id="2.60.120.200">
    <property type="match status" value="3"/>
</dbReference>
<dbReference type="PANTHER" id="PTHR23282">
    <property type="entry name" value="APICAL ENDOSOMAL GLYCOPROTEIN PRECURSOR"/>
    <property type="match status" value="1"/>
</dbReference>
<dbReference type="PROSITE" id="PS01186">
    <property type="entry name" value="EGF_2"/>
    <property type="match status" value="2"/>
</dbReference>